<evidence type="ECO:0000256" key="3">
    <source>
        <dbReference type="ARBA" id="ARBA00022759"/>
    </source>
</evidence>
<dbReference type="RefSeq" id="WP_092283868.1">
    <property type="nucleotide sequence ID" value="NZ_FOPJ01000002.1"/>
</dbReference>
<dbReference type="GO" id="GO:0046872">
    <property type="term" value="F:metal ion binding"/>
    <property type="evidence" value="ECO:0007669"/>
    <property type="project" value="UniProtKB-UniRule"/>
</dbReference>
<evidence type="ECO:0000256" key="1">
    <source>
        <dbReference type="ARBA" id="ARBA00022722"/>
    </source>
</evidence>
<keyword evidence="8" id="KW-0464">Manganese</keyword>
<dbReference type="PANTHER" id="PTHR34353">
    <property type="entry name" value="CRISPR-ASSOCIATED ENDONUCLEASE CAS1 1"/>
    <property type="match status" value="1"/>
</dbReference>
<keyword evidence="1 8" id="KW-0540">Nuclease</keyword>
<evidence type="ECO:0000256" key="8">
    <source>
        <dbReference type="HAMAP-Rule" id="MF_01470"/>
    </source>
</evidence>
<dbReference type="GO" id="GO:0043571">
    <property type="term" value="P:maintenance of CRISPR repeat elements"/>
    <property type="evidence" value="ECO:0007669"/>
    <property type="project" value="UniProtKB-UniRule"/>
</dbReference>
<dbReference type="InterPro" id="IPR042211">
    <property type="entry name" value="CRISPR-assoc_Cas1_N"/>
</dbReference>
<keyword evidence="4 8" id="KW-0378">Hydrolase</keyword>
<keyword evidence="2 8" id="KW-0479">Metal-binding</keyword>
<dbReference type="GO" id="GO:0004520">
    <property type="term" value="F:DNA endonuclease activity"/>
    <property type="evidence" value="ECO:0007669"/>
    <property type="project" value="InterPro"/>
</dbReference>
<dbReference type="NCBIfam" id="TIGR03638">
    <property type="entry name" value="cas1_ECOLI"/>
    <property type="match status" value="1"/>
</dbReference>
<dbReference type="PANTHER" id="PTHR34353:SF3">
    <property type="entry name" value="CRISPR-ASSOCIATED ENDONUCLEASE CAS1"/>
    <property type="match status" value="1"/>
</dbReference>
<gene>
    <name evidence="8" type="primary">cas1</name>
    <name evidence="9" type="ORF">SAMN05660282_00364</name>
</gene>
<evidence type="ECO:0000256" key="2">
    <source>
        <dbReference type="ARBA" id="ARBA00022723"/>
    </source>
</evidence>
<keyword evidence="5 8" id="KW-0460">Magnesium</keyword>
<dbReference type="InterPro" id="IPR033641">
    <property type="entry name" value="Cas1_I-E"/>
</dbReference>
<evidence type="ECO:0000313" key="9">
    <source>
        <dbReference type="EMBL" id="SFG25378.1"/>
    </source>
</evidence>
<dbReference type="GO" id="GO:0051607">
    <property type="term" value="P:defense response to virus"/>
    <property type="evidence" value="ECO:0007669"/>
    <property type="project" value="UniProtKB-UniRule"/>
</dbReference>
<accession>A0A1I2QAP8</accession>
<dbReference type="Gene3D" id="3.100.10.20">
    <property type="entry name" value="CRISPR-associated endonuclease Cas1, N-terminal domain"/>
    <property type="match status" value="1"/>
</dbReference>
<dbReference type="HAMAP" id="MF_01470">
    <property type="entry name" value="Cas1"/>
    <property type="match status" value="1"/>
</dbReference>
<evidence type="ECO:0000256" key="4">
    <source>
        <dbReference type="ARBA" id="ARBA00022801"/>
    </source>
</evidence>
<dbReference type="GO" id="GO:0016787">
    <property type="term" value="F:hydrolase activity"/>
    <property type="evidence" value="ECO:0007669"/>
    <property type="project" value="UniProtKB-KW"/>
</dbReference>
<organism evidence="9 10">
    <name type="scientific">Corynebacterium spheniscorum</name>
    <dbReference type="NCBI Taxonomy" id="185761"/>
    <lineage>
        <taxon>Bacteria</taxon>
        <taxon>Bacillati</taxon>
        <taxon>Actinomycetota</taxon>
        <taxon>Actinomycetes</taxon>
        <taxon>Mycobacteriales</taxon>
        <taxon>Corynebacteriaceae</taxon>
        <taxon>Corynebacterium</taxon>
    </lineage>
</organism>
<evidence type="ECO:0000256" key="5">
    <source>
        <dbReference type="ARBA" id="ARBA00022842"/>
    </source>
</evidence>
<keyword evidence="7 8" id="KW-0238">DNA-binding</keyword>
<dbReference type="InterPro" id="IPR019851">
    <property type="entry name" value="CRISPR-assoc_Cas1_ECOLI"/>
</dbReference>
<feature type="binding site" evidence="8">
    <location>
        <position position="225"/>
    </location>
    <ligand>
        <name>Mn(2+)</name>
        <dbReference type="ChEBI" id="CHEBI:29035"/>
    </ligand>
</feature>
<sequence length="329" mass="36756">MHRGVKPSTPQELPRSTDRITFCYLEHCTIGRDANALTATDAQGVLYIPSAALSALLLGPGTRVTHQAMTVIADSGCTVAWVGAGGVRYYAHGRPIGRSTALLEMQARLVSNQRLRLAVARRMYGLRFPDHDPTDLTMQQLRGHEGRRVRDCYSEWSKRTGVEWQRRDYKIDDFEDSDLINKALSMAHACLYALTHSVIVQLGCSPGLGFVHTGHDRSFVYDVADLFKAETSIPVAFETVAELQRDRPGGEVSTSDLSALVRRRMREEFMSRKLLTKTVDVIYELLVDETRLSAEDELTRPAVVELWDYQQGTVGAGINYSPLDADPPW</sequence>
<evidence type="ECO:0000313" key="10">
    <source>
        <dbReference type="Proteomes" id="UP000199065"/>
    </source>
</evidence>
<dbReference type="NCBIfam" id="TIGR00287">
    <property type="entry name" value="cas1"/>
    <property type="match status" value="1"/>
</dbReference>
<dbReference type="AlphaFoldDB" id="A0A1I2QAP8"/>
<name>A0A1I2QAP8_9CORY</name>
<dbReference type="STRING" id="185761.SAMN05660282_00364"/>
<comment type="subunit">
    <text evidence="8">Homodimer, forms a heterotetramer with a Cas2 homodimer.</text>
</comment>
<keyword evidence="6 8" id="KW-0051">Antiviral defense</keyword>
<comment type="cofactor">
    <cofactor evidence="8">
        <name>Mg(2+)</name>
        <dbReference type="ChEBI" id="CHEBI:18420"/>
    </cofactor>
    <cofactor evidence="8">
        <name>Mn(2+)</name>
        <dbReference type="ChEBI" id="CHEBI:29035"/>
    </cofactor>
</comment>
<dbReference type="EC" id="3.1.-.-" evidence="8"/>
<dbReference type="InterPro" id="IPR050646">
    <property type="entry name" value="Cas1"/>
</dbReference>
<reference evidence="9 10" key="1">
    <citation type="submission" date="2016-10" db="EMBL/GenBank/DDBJ databases">
        <authorList>
            <person name="de Groot N.N."/>
        </authorList>
    </citation>
    <scope>NUCLEOTIDE SEQUENCE [LARGE SCALE GENOMIC DNA]</scope>
    <source>
        <strain>J11</strain>
        <strain evidence="10">PG 39</strain>
    </source>
</reference>
<dbReference type="Proteomes" id="UP000199065">
    <property type="component" value="Unassembled WGS sequence"/>
</dbReference>
<comment type="function">
    <text evidence="8">CRISPR (clustered regularly interspaced short palindromic repeat), is an adaptive immune system that provides protection against mobile genetic elements (viruses, transposable elements and conjugative plasmids). CRISPR clusters contain spacers, sequences complementary to antecedent mobile elements, and target invading nucleic acids. CRISPR clusters are transcribed and processed into CRISPR RNA (crRNA). Acts as a dsDNA endonuclease. Involved in the integration of spacer DNA into the CRISPR cassette.</text>
</comment>
<keyword evidence="3 8" id="KW-0255">Endonuclease</keyword>
<dbReference type="CDD" id="cd09719">
    <property type="entry name" value="Cas1_I-E"/>
    <property type="match status" value="1"/>
</dbReference>
<feature type="binding site" evidence="8">
    <location>
        <position position="212"/>
    </location>
    <ligand>
        <name>Mn(2+)</name>
        <dbReference type="ChEBI" id="CHEBI:29035"/>
    </ligand>
</feature>
<dbReference type="GO" id="GO:0003677">
    <property type="term" value="F:DNA binding"/>
    <property type="evidence" value="ECO:0007669"/>
    <property type="project" value="UniProtKB-KW"/>
</dbReference>
<evidence type="ECO:0000256" key="6">
    <source>
        <dbReference type="ARBA" id="ARBA00023118"/>
    </source>
</evidence>
<dbReference type="InterPro" id="IPR002729">
    <property type="entry name" value="CRISPR-assoc_Cas1"/>
</dbReference>
<keyword evidence="10" id="KW-1185">Reference proteome</keyword>
<dbReference type="Gene3D" id="1.20.120.920">
    <property type="entry name" value="CRISPR-associated endonuclease Cas1, C-terminal domain"/>
    <property type="match status" value="1"/>
</dbReference>
<dbReference type="InterPro" id="IPR042206">
    <property type="entry name" value="CRISPR-assoc_Cas1_C"/>
</dbReference>
<comment type="similarity">
    <text evidence="8">Belongs to the CRISPR-associated endonuclease Cas1 family.</text>
</comment>
<protein>
    <recommendedName>
        <fullName evidence="8">CRISPR-associated endonuclease Cas1</fullName>
        <ecNumber evidence="8">3.1.-.-</ecNumber>
    </recommendedName>
</protein>
<dbReference type="Pfam" id="PF01867">
    <property type="entry name" value="Cas_Cas1"/>
    <property type="match status" value="2"/>
</dbReference>
<dbReference type="OrthoDB" id="9777847at2"/>
<dbReference type="EMBL" id="FOPJ01000002">
    <property type="protein sequence ID" value="SFG25378.1"/>
    <property type="molecule type" value="Genomic_DNA"/>
</dbReference>
<evidence type="ECO:0000256" key="7">
    <source>
        <dbReference type="ARBA" id="ARBA00023125"/>
    </source>
</evidence>
<proteinExistence type="inferred from homology"/>
<feature type="binding site" evidence="8">
    <location>
        <position position="145"/>
    </location>
    <ligand>
        <name>Mn(2+)</name>
        <dbReference type="ChEBI" id="CHEBI:29035"/>
    </ligand>
</feature>